<dbReference type="Pfam" id="PF02073">
    <property type="entry name" value="Peptidase_M29"/>
    <property type="match status" value="1"/>
</dbReference>
<dbReference type="PANTHER" id="PTHR34448:SF3">
    <property type="entry name" value="AMINOPEPTIDASE AMPS"/>
    <property type="match status" value="1"/>
</dbReference>
<dbReference type="InterPro" id="IPR000787">
    <property type="entry name" value="Peptidase_M29"/>
</dbReference>
<dbReference type="EMBL" id="CP026118">
    <property type="protein sequence ID" value="QAS52956.1"/>
    <property type="molecule type" value="Genomic_DNA"/>
</dbReference>
<protein>
    <submittedName>
        <fullName evidence="10">Aminopeptidase</fullName>
    </submittedName>
</protein>
<evidence type="ECO:0000256" key="6">
    <source>
        <dbReference type="ARBA" id="ARBA00022670"/>
    </source>
</evidence>
<evidence type="ECO:0000256" key="9">
    <source>
        <dbReference type="ARBA" id="ARBA00023049"/>
    </source>
</evidence>
<comment type="cofactor">
    <cofactor evidence="1">
        <name>Co(2+)</name>
        <dbReference type="ChEBI" id="CHEBI:48828"/>
    </cofactor>
</comment>
<keyword evidence="6" id="KW-0645">Protease</keyword>
<evidence type="ECO:0000256" key="2">
    <source>
        <dbReference type="ARBA" id="ARBA00001946"/>
    </source>
</evidence>
<keyword evidence="5 10" id="KW-0031">Aminopeptidase</keyword>
<accession>A0A410MEA5</accession>
<dbReference type="AlphaFoldDB" id="A0A410MEA5"/>
<name>A0A410MEA5_9BACI</name>
<sequence length="418" mass="46634">MKFPSQEKLEKYADLALKTGVNLQKGQKLMINSPIEGAEFTRVIAQKAYEMEAEDVHINWTDDALTRMKYEYGGQETLSEVPGWQQQQYTYFAKEGAAILSVMANDPDLLKGMDAGKVAAANKARAEAMSEFRQHIMSDRIQWSIVSIPIPAWAQKIFPNESSEKAVDKLWDQIFKIVRVDQEDPVAAWEEHNKTLLKARRYLNKKQYSKLVYKAPGTNLEVELPKDHIWKGGRRPLATGNEDIQFNPNIPTEEVFTAPHKYGVYGKVSSTKPLNYGGNLIENFSLTFEGGKVVDFNAEEGAETMKHLLETDEGSQRLGELALVPHESPISQSGLIFYNTLFDENASCHLALGKAYPNNVSGGSDMSGDALDQNGINDSLSHVDFMMGSAELDIDGVLEDGTQEPVMRNGSWAISFNE</sequence>
<dbReference type="GO" id="GO:0004177">
    <property type="term" value="F:aminopeptidase activity"/>
    <property type="evidence" value="ECO:0007669"/>
    <property type="project" value="UniProtKB-KW"/>
</dbReference>
<dbReference type="KEGG" id="hli:HLI_12510"/>
<dbReference type="GO" id="GO:0008237">
    <property type="term" value="F:metallopeptidase activity"/>
    <property type="evidence" value="ECO:0007669"/>
    <property type="project" value="UniProtKB-KW"/>
</dbReference>
<dbReference type="GO" id="GO:0006508">
    <property type="term" value="P:proteolysis"/>
    <property type="evidence" value="ECO:0007669"/>
    <property type="project" value="UniProtKB-KW"/>
</dbReference>
<dbReference type="PANTHER" id="PTHR34448">
    <property type="entry name" value="AMINOPEPTIDASE"/>
    <property type="match status" value="1"/>
</dbReference>
<evidence type="ECO:0000313" key="10">
    <source>
        <dbReference type="EMBL" id="QAS52956.1"/>
    </source>
</evidence>
<dbReference type="GO" id="GO:0046872">
    <property type="term" value="F:metal ion binding"/>
    <property type="evidence" value="ECO:0007669"/>
    <property type="project" value="UniProtKB-KW"/>
</dbReference>
<evidence type="ECO:0000256" key="1">
    <source>
        <dbReference type="ARBA" id="ARBA00001941"/>
    </source>
</evidence>
<dbReference type="InterPro" id="IPR052170">
    <property type="entry name" value="M29_Exopeptidase"/>
</dbReference>
<evidence type="ECO:0000256" key="3">
    <source>
        <dbReference type="ARBA" id="ARBA00001947"/>
    </source>
</evidence>
<keyword evidence="8" id="KW-0378">Hydrolase</keyword>
<evidence type="ECO:0000256" key="8">
    <source>
        <dbReference type="ARBA" id="ARBA00022801"/>
    </source>
</evidence>
<dbReference type="PRINTS" id="PR00919">
    <property type="entry name" value="THERMOPTASE"/>
</dbReference>
<comment type="cofactor">
    <cofactor evidence="3">
        <name>Zn(2+)</name>
        <dbReference type="ChEBI" id="CHEBI:29105"/>
    </cofactor>
</comment>
<comment type="cofactor">
    <cofactor evidence="2">
        <name>Mg(2+)</name>
        <dbReference type="ChEBI" id="CHEBI:18420"/>
    </cofactor>
</comment>
<evidence type="ECO:0000313" key="11">
    <source>
        <dbReference type="Proteomes" id="UP000287756"/>
    </source>
</evidence>
<evidence type="ECO:0000256" key="7">
    <source>
        <dbReference type="ARBA" id="ARBA00022723"/>
    </source>
</evidence>
<dbReference type="OrthoDB" id="9803993at2"/>
<comment type="similarity">
    <text evidence="4">Belongs to the peptidase M29 family.</text>
</comment>
<keyword evidence="7" id="KW-0479">Metal-binding</keyword>
<dbReference type="SUPFAM" id="SSF144052">
    <property type="entry name" value="Thermophilic metalloprotease-like"/>
    <property type="match status" value="1"/>
</dbReference>
<evidence type="ECO:0000256" key="4">
    <source>
        <dbReference type="ARBA" id="ARBA00008236"/>
    </source>
</evidence>
<gene>
    <name evidence="10" type="ORF">HLI_12510</name>
</gene>
<keyword evidence="9" id="KW-0482">Metalloprotease</keyword>
<proteinExistence type="inferred from homology"/>
<dbReference type="Proteomes" id="UP000287756">
    <property type="component" value="Chromosome"/>
</dbReference>
<dbReference type="RefSeq" id="WP_128525233.1">
    <property type="nucleotide sequence ID" value="NZ_CP026118.1"/>
</dbReference>
<evidence type="ECO:0000256" key="5">
    <source>
        <dbReference type="ARBA" id="ARBA00022438"/>
    </source>
</evidence>
<organism evidence="10 11">
    <name type="scientific">Halobacillus litoralis</name>
    <dbReference type="NCBI Taxonomy" id="45668"/>
    <lineage>
        <taxon>Bacteria</taxon>
        <taxon>Bacillati</taxon>
        <taxon>Bacillota</taxon>
        <taxon>Bacilli</taxon>
        <taxon>Bacillales</taxon>
        <taxon>Bacillaceae</taxon>
        <taxon>Halobacillus</taxon>
    </lineage>
</organism>
<dbReference type="InterPro" id="IPR035097">
    <property type="entry name" value="M29_N-terminal"/>
</dbReference>
<dbReference type="Gene3D" id="3.40.1830.10">
    <property type="entry name" value="Thermophilic metalloprotease (M29)"/>
    <property type="match status" value="1"/>
</dbReference>
<reference evidence="10 11" key="1">
    <citation type="submission" date="2018-01" db="EMBL/GenBank/DDBJ databases">
        <title>The whole genome sequencing and assembly of Halobacillus litoralis ERB031 strain.</title>
        <authorList>
            <person name="Lee S.-J."/>
            <person name="Park M.-K."/>
            <person name="Kim J.-Y."/>
            <person name="Lee Y.-J."/>
            <person name="Yi H."/>
            <person name="Bahn Y.-S."/>
            <person name="Kim J.F."/>
            <person name="Lee D.-W."/>
        </authorList>
    </citation>
    <scope>NUCLEOTIDE SEQUENCE [LARGE SCALE GENOMIC DNA]</scope>
    <source>
        <strain evidence="10 11">ERB 031</strain>
    </source>
</reference>